<dbReference type="PIRSF" id="PIRSF000883">
    <property type="entry name" value="Pesterase_MJ0912"/>
    <property type="match status" value="1"/>
</dbReference>
<keyword evidence="4" id="KW-1185">Reference proteome</keyword>
<reference evidence="3 4" key="1">
    <citation type="submission" date="2018-08" db="EMBL/GenBank/DDBJ databases">
        <title>Meiothermus granaticius genome AF-68 sequencing project.</title>
        <authorList>
            <person name="Da Costa M.S."/>
            <person name="Albuquerque L."/>
            <person name="Raposo P."/>
            <person name="Froufe H.J.C."/>
            <person name="Barroso C.S."/>
            <person name="Egas C."/>
        </authorList>
    </citation>
    <scope>NUCLEOTIDE SEQUENCE [LARGE SCALE GENOMIC DNA]</scope>
    <source>
        <strain evidence="3 4">AF-68</strain>
    </source>
</reference>
<proteinExistence type="inferred from homology"/>
<name>A0A399FAE5_9DEIN</name>
<dbReference type="EMBL" id="QWLB01000004">
    <property type="protein sequence ID" value="RIH93617.1"/>
    <property type="molecule type" value="Genomic_DNA"/>
</dbReference>
<dbReference type="RefSeq" id="WP_119355970.1">
    <property type="nucleotide sequence ID" value="NZ_BJXM01000009.1"/>
</dbReference>
<organism evidence="3 4">
    <name type="scientific">Meiothermus granaticius NBRC 107808</name>
    <dbReference type="NCBI Taxonomy" id="1227551"/>
    <lineage>
        <taxon>Bacteria</taxon>
        <taxon>Thermotogati</taxon>
        <taxon>Deinococcota</taxon>
        <taxon>Deinococci</taxon>
        <taxon>Thermales</taxon>
        <taxon>Thermaceae</taxon>
        <taxon>Meiothermus</taxon>
    </lineage>
</organism>
<dbReference type="Gene3D" id="3.60.21.10">
    <property type="match status" value="1"/>
</dbReference>
<dbReference type="AlphaFoldDB" id="A0A399FAE5"/>
<comment type="similarity">
    <text evidence="1">Belongs to the metallophosphoesterase superfamily. YfcE family.</text>
</comment>
<dbReference type="InterPro" id="IPR029052">
    <property type="entry name" value="Metallo-depent_PP-like"/>
</dbReference>
<evidence type="ECO:0000313" key="3">
    <source>
        <dbReference type="EMBL" id="RIH93617.1"/>
    </source>
</evidence>
<dbReference type="Proteomes" id="UP000266178">
    <property type="component" value="Unassembled WGS sequence"/>
</dbReference>
<feature type="domain" description="Calcineurin-like phosphoesterase" evidence="2">
    <location>
        <begin position="1"/>
        <end position="191"/>
    </location>
</feature>
<dbReference type="GO" id="GO:0016791">
    <property type="term" value="F:phosphatase activity"/>
    <property type="evidence" value="ECO:0007669"/>
    <property type="project" value="TreeGrafter"/>
</dbReference>
<dbReference type="InterPro" id="IPR011152">
    <property type="entry name" value="Pesterase_MJ0912"/>
</dbReference>
<dbReference type="PANTHER" id="PTHR42850:SF2">
    <property type="entry name" value="BLL5683 PROTEIN"/>
    <property type="match status" value="1"/>
</dbReference>
<dbReference type="CDD" id="cd00838">
    <property type="entry name" value="MPP_superfamily"/>
    <property type="match status" value="1"/>
</dbReference>
<dbReference type="SUPFAM" id="SSF56300">
    <property type="entry name" value="Metallo-dependent phosphatases"/>
    <property type="match status" value="1"/>
</dbReference>
<dbReference type="PANTHER" id="PTHR42850">
    <property type="entry name" value="METALLOPHOSPHOESTERASE"/>
    <property type="match status" value="1"/>
</dbReference>
<dbReference type="Pfam" id="PF12850">
    <property type="entry name" value="Metallophos_2"/>
    <property type="match status" value="1"/>
</dbReference>
<sequence>MRLLLLSDIHANPWALSAVEAAAGPVDQVLFGGDAVNYGPEPGAVIEWLHRHNAVGVRGNHDQAVAWGQAVVAPTPKGALGKLLWDWTRAQLGREELTYLRALPLSLLWEGEGIRFQMVHATPPDPLYDYRLRPEASEALFAEVCSGVQAEVLLLGHTHFALQHAQGPLTVVNPGSVGQPLDRDPRAGFALWEDGQIRLMRVAYDQTPLLKALRKLPLEASQIEELIQSYQEARV</sequence>
<evidence type="ECO:0000259" key="2">
    <source>
        <dbReference type="Pfam" id="PF12850"/>
    </source>
</evidence>
<dbReference type="OrthoDB" id="9800565at2"/>
<evidence type="ECO:0000313" key="4">
    <source>
        <dbReference type="Proteomes" id="UP000266178"/>
    </source>
</evidence>
<comment type="caution">
    <text evidence="3">The sequence shown here is derived from an EMBL/GenBank/DDBJ whole genome shotgun (WGS) entry which is preliminary data.</text>
</comment>
<dbReference type="InterPro" id="IPR050126">
    <property type="entry name" value="Ap4A_hydrolase"/>
</dbReference>
<gene>
    <name evidence="3" type="ORF">Mgrana_00441</name>
</gene>
<evidence type="ECO:0000256" key="1">
    <source>
        <dbReference type="ARBA" id="ARBA00008950"/>
    </source>
</evidence>
<accession>A0A399FAE5</accession>
<protein>
    <submittedName>
        <fullName evidence="3">Phosphodiesterase</fullName>
    </submittedName>
</protein>
<dbReference type="InterPro" id="IPR024654">
    <property type="entry name" value="Calcineurin-like_PHP_lpxH"/>
</dbReference>
<dbReference type="GO" id="GO:0005737">
    <property type="term" value="C:cytoplasm"/>
    <property type="evidence" value="ECO:0007669"/>
    <property type="project" value="TreeGrafter"/>
</dbReference>